<evidence type="ECO:0000313" key="3">
    <source>
        <dbReference type="Proteomes" id="UP001454036"/>
    </source>
</evidence>
<feature type="region of interest" description="Disordered" evidence="1">
    <location>
        <begin position="36"/>
        <end position="63"/>
    </location>
</feature>
<protein>
    <submittedName>
        <fullName evidence="2">Uncharacterized protein</fullName>
    </submittedName>
</protein>
<sequence>MYLSAGLLSKEKMSRIFGGKDPFNDPFFTTPTGSLFGSGQSSNIPRHVDNSKGPGRKLGLQPTQQRGNQCWEIPSFVHLRELTFRFHEYLLCFLTKEGLVEFLCFPKPQTSIFFGFT</sequence>
<evidence type="ECO:0000313" key="2">
    <source>
        <dbReference type="EMBL" id="GAA0157149.1"/>
    </source>
</evidence>
<reference evidence="2 3" key="1">
    <citation type="submission" date="2024-01" db="EMBL/GenBank/DDBJ databases">
        <title>The complete chloroplast genome sequence of Lithospermum erythrorhizon: insights into the phylogenetic relationship among Boraginaceae species and the maternal lineages of purple gromwells.</title>
        <authorList>
            <person name="Okada T."/>
            <person name="Watanabe K."/>
        </authorList>
    </citation>
    <scope>NUCLEOTIDE SEQUENCE [LARGE SCALE GENOMIC DNA]</scope>
</reference>
<dbReference type="AlphaFoldDB" id="A0AAV3Q0A2"/>
<organism evidence="2 3">
    <name type="scientific">Lithospermum erythrorhizon</name>
    <name type="common">Purple gromwell</name>
    <name type="synonym">Lithospermum officinale var. erythrorhizon</name>
    <dbReference type="NCBI Taxonomy" id="34254"/>
    <lineage>
        <taxon>Eukaryota</taxon>
        <taxon>Viridiplantae</taxon>
        <taxon>Streptophyta</taxon>
        <taxon>Embryophyta</taxon>
        <taxon>Tracheophyta</taxon>
        <taxon>Spermatophyta</taxon>
        <taxon>Magnoliopsida</taxon>
        <taxon>eudicotyledons</taxon>
        <taxon>Gunneridae</taxon>
        <taxon>Pentapetalae</taxon>
        <taxon>asterids</taxon>
        <taxon>lamiids</taxon>
        <taxon>Boraginales</taxon>
        <taxon>Boraginaceae</taxon>
        <taxon>Boraginoideae</taxon>
        <taxon>Lithospermeae</taxon>
        <taxon>Lithospermum</taxon>
    </lineage>
</organism>
<name>A0AAV3Q0A2_LITER</name>
<comment type="caution">
    <text evidence="2">The sequence shown here is derived from an EMBL/GenBank/DDBJ whole genome shotgun (WGS) entry which is preliminary data.</text>
</comment>
<dbReference type="EMBL" id="BAABME010019426">
    <property type="protein sequence ID" value="GAA0157149.1"/>
    <property type="molecule type" value="Genomic_DNA"/>
</dbReference>
<dbReference type="Proteomes" id="UP001454036">
    <property type="component" value="Unassembled WGS sequence"/>
</dbReference>
<keyword evidence="3" id="KW-1185">Reference proteome</keyword>
<accession>A0AAV3Q0A2</accession>
<gene>
    <name evidence="2" type="ORF">LIER_38407</name>
</gene>
<proteinExistence type="predicted"/>
<evidence type="ECO:0000256" key="1">
    <source>
        <dbReference type="SAM" id="MobiDB-lite"/>
    </source>
</evidence>